<evidence type="ECO:0000313" key="8">
    <source>
        <dbReference type="EMBL" id="SVC70052.1"/>
    </source>
</evidence>
<dbReference type="PANTHER" id="PTHR30606">
    <property type="entry name" value="LIPID A BIOSYNTHESIS LAUROYL ACYLTRANSFERASE"/>
    <property type="match status" value="1"/>
</dbReference>
<dbReference type="GO" id="GO:0008610">
    <property type="term" value="P:lipid biosynthetic process"/>
    <property type="evidence" value="ECO:0007669"/>
    <property type="project" value="UniProtKB-ARBA"/>
</dbReference>
<dbReference type="GO" id="GO:0005886">
    <property type="term" value="C:plasma membrane"/>
    <property type="evidence" value="ECO:0007669"/>
    <property type="project" value="UniProtKB-SubCell"/>
</dbReference>
<evidence type="ECO:0000256" key="6">
    <source>
        <dbReference type="ARBA" id="ARBA00023315"/>
    </source>
</evidence>
<dbReference type="PANTHER" id="PTHR30606:SF10">
    <property type="entry name" value="PHOSPHATIDYLINOSITOL MANNOSIDE ACYLTRANSFERASE"/>
    <property type="match status" value="1"/>
</dbReference>
<keyword evidence="4" id="KW-0808">Transferase</keyword>
<evidence type="ECO:0000256" key="4">
    <source>
        <dbReference type="ARBA" id="ARBA00022679"/>
    </source>
</evidence>
<comment type="subcellular location">
    <subcellularLocation>
        <location evidence="1">Cell inner membrane</location>
    </subcellularLocation>
</comment>
<feature type="transmembrane region" description="Helical" evidence="7">
    <location>
        <begin position="12"/>
        <end position="29"/>
    </location>
</feature>
<dbReference type="InterPro" id="IPR004960">
    <property type="entry name" value="LipA_acyltrans"/>
</dbReference>
<organism evidence="8">
    <name type="scientific">marine metagenome</name>
    <dbReference type="NCBI Taxonomy" id="408172"/>
    <lineage>
        <taxon>unclassified sequences</taxon>
        <taxon>metagenomes</taxon>
        <taxon>ecological metagenomes</taxon>
    </lineage>
</organism>
<keyword evidence="5 7" id="KW-0472">Membrane</keyword>
<evidence type="ECO:0008006" key="9">
    <source>
        <dbReference type="Google" id="ProtNLM"/>
    </source>
</evidence>
<keyword evidence="3" id="KW-0997">Cell inner membrane</keyword>
<evidence type="ECO:0000256" key="7">
    <source>
        <dbReference type="SAM" id="Phobius"/>
    </source>
</evidence>
<keyword evidence="7" id="KW-0812">Transmembrane</keyword>
<keyword evidence="7" id="KW-1133">Transmembrane helix</keyword>
<protein>
    <recommendedName>
        <fullName evidence="9">Lipid A biosynthesis acyltransferase</fullName>
    </recommendedName>
</protein>
<reference evidence="8" key="1">
    <citation type="submission" date="2018-05" db="EMBL/GenBank/DDBJ databases">
        <authorList>
            <person name="Lanie J.A."/>
            <person name="Ng W.-L."/>
            <person name="Kazmierczak K.M."/>
            <person name="Andrzejewski T.M."/>
            <person name="Davidsen T.M."/>
            <person name="Wayne K.J."/>
            <person name="Tettelin H."/>
            <person name="Glass J.I."/>
            <person name="Rusch D."/>
            <person name="Podicherti R."/>
            <person name="Tsui H.-C.T."/>
            <person name="Winkler M.E."/>
        </authorList>
    </citation>
    <scope>NUCLEOTIDE SEQUENCE</scope>
</reference>
<keyword evidence="6" id="KW-0012">Acyltransferase</keyword>
<dbReference type="GO" id="GO:0016746">
    <property type="term" value="F:acyltransferase activity"/>
    <property type="evidence" value="ECO:0007669"/>
    <property type="project" value="UniProtKB-KW"/>
</dbReference>
<name>A0A382PDN8_9ZZZZ</name>
<evidence type="ECO:0000256" key="2">
    <source>
        <dbReference type="ARBA" id="ARBA00022475"/>
    </source>
</evidence>
<evidence type="ECO:0000256" key="1">
    <source>
        <dbReference type="ARBA" id="ARBA00004533"/>
    </source>
</evidence>
<gene>
    <name evidence="8" type="ORF">METZ01_LOCUS322906</name>
</gene>
<sequence>MAVHQSRIFKDYLYTFIAWFFNGFASLLPRNSSMAVGIAIGELVATLSKKDRERAINNIQCGLQVDRCEAKKIAKRCYRNVGKNLVEFLQFSGRLKKWIQNDIAIEGKVYIDRALNEGKGVIGVSGHVGNWELLPVSLAAHGYEGRAITRELRSKWLNQFVHRHRKKAGYIALNRNRSMREALSCLDRNELLGILADIDTKTKGVFVQFFNRPAYTPYGPVAIALKTGTPILPMFIIRQTNDKHRLVVEPPVDLHQTGDYQSDLVTNTQHFTKIIESYIRRYPEQWIWMHDRWKTQPKIS</sequence>
<proteinExistence type="predicted"/>
<evidence type="ECO:0000256" key="3">
    <source>
        <dbReference type="ARBA" id="ARBA00022519"/>
    </source>
</evidence>
<dbReference type="CDD" id="cd07984">
    <property type="entry name" value="LPLAT_LABLAT-like"/>
    <property type="match status" value="1"/>
</dbReference>
<dbReference type="EMBL" id="UINC01105821">
    <property type="protein sequence ID" value="SVC70052.1"/>
    <property type="molecule type" value="Genomic_DNA"/>
</dbReference>
<accession>A0A382PDN8</accession>
<dbReference type="PIRSF" id="PIRSF026649">
    <property type="entry name" value="MsbB"/>
    <property type="match status" value="1"/>
</dbReference>
<dbReference type="GO" id="GO:1901137">
    <property type="term" value="P:carbohydrate derivative biosynthetic process"/>
    <property type="evidence" value="ECO:0007669"/>
    <property type="project" value="UniProtKB-ARBA"/>
</dbReference>
<keyword evidence="2" id="KW-1003">Cell membrane</keyword>
<dbReference type="Pfam" id="PF03279">
    <property type="entry name" value="Lip_A_acyltrans"/>
    <property type="match status" value="1"/>
</dbReference>
<dbReference type="AlphaFoldDB" id="A0A382PDN8"/>
<evidence type="ECO:0000256" key="5">
    <source>
        <dbReference type="ARBA" id="ARBA00023136"/>
    </source>
</evidence>